<keyword evidence="3" id="KW-1185">Reference proteome</keyword>
<accession>A0A9W8CPD8</accession>
<reference evidence="2" key="1">
    <citation type="submission" date="2022-07" db="EMBL/GenBank/DDBJ databases">
        <title>Phylogenomic reconstructions and comparative analyses of Kickxellomycotina fungi.</title>
        <authorList>
            <person name="Reynolds N.K."/>
            <person name="Stajich J.E."/>
            <person name="Barry K."/>
            <person name="Grigoriev I.V."/>
            <person name="Crous P."/>
            <person name="Smith M.E."/>
        </authorList>
    </citation>
    <scope>NUCLEOTIDE SEQUENCE</scope>
    <source>
        <strain evidence="2">NBRC 32514</strain>
    </source>
</reference>
<dbReference type="EMBL" id="JANBOJ010000249">
    <property type="protein sequence ID" value="KAJ1720534.1"/>
    <property type="molecule type" value="Genomic_DNA"/>
</dbReference>
<evidence type="ECO:0000313" key="3">
    <source>
        <dbReference type="Proteomes" id="UP001149813"/>
    </source>
</evidence>
<feature type="region of interest" description="Disordered" evidence="1">
    <location>
        <begin position="109"/>
        <end position="148"/>
    </location>
</feature>
<dbReference type="OrthoDB" id="5576513at2759"/>
<dbReference type="AlphaFoldDB" id="A0A9W8CPD8"/>
<proteinExistence type="predicted"/>
<evidence type="ECO:0000256" key="1">
    <source>
        <dbReference type="SAM" id="MobiDB-lite"/>
    </source>
</evidence>
<name>A0A9W8CPD8_9FUNG</name>
<organism evidence="2 3">
    <name type="scientific">Coemansia erecta</name>
    <dbReference type="NCBI Taxonomy" id="147472"/>
    <lineage>
        <taxon>Eukaryota</taxon>
        <taxon>Fungi</taxon>
        <taxon>Fungi incertae sedis</taxon>
        <taxon>Zoopagomycota</taxon>
        <taxon>Kickxellomycotina</taxon>
        <taxon>Kickxellomycetes</taxon>
        <taxon>Kickxellales</taxon>
        <taxon>Kickxellaceae</taxon>
        <taxon>Coemansia</taxon>
    </lineage>
</organism>
<gene>
    <name evidence="2" type="ORF">LPJ53_004853</name>
</gene>
<evidence type="ECO:0000313" key="2">
    <source>
        <dbReference type="EMBL" id="KAJ1720534.1"/>
    </source>
</evidence>
<dbReference type="Proteomes" id="UP001149813">
    <property type="component" value="Unassembled WGS sequence"/>
</dbReference>
<protein>
    <submittedName>
        <fullName evidence="2">Uncharacterized protein</fullName>
    </submittedName>
</protein>
<sequence length="174" mass="19934">MSGYLSDNESTSVVIKRLFSKNNRAKEGCSEPIVFEMPDSMELKTLNELIESTWYISPGYQVFVHMDDDGSITRLDIKSELKTKTLWSRKVIYTYNKKYFEEVKGNLITQPHRDNDDKNESEDERDNEDNFDKDDNLLYPSSLSTTKSDTTFSFASSSFSFSNKSSVPSAQSPL</sequence>
<comment type="caution">
    <text evidence="2">The sequence shown here is derived from an EMBL/GenBank/DDBJ whole genome shotgun (WGS) entry which is preliminary data.</text>
</comment>